<name>A0A852X0M0_9MICO</name>
<gene>
    <name evidence="1" type="ORF">BJY28_001135</name>
</gene>
<evidence type="ECO:0000313" key="1">
    <source>
        <dbReference type="EMBL" id="NYG36666.1"/>
    </source>
</evidence>
<comment type="caution">
    <text evidence="1">The sequence shown here is derived from an EMBL/GenBank/DDBJ whole genome shotgun (WGS) entry which is preliminary data.</text>
</comment>
<proteinExistence type="predicted"/>
<protein>
    <submittedName>
        <fullName evidence="1">Uncharacterized protein</fullName>
    </submittedName>
</protein>
<dbReference type="EMBL" id="JACBZX010000001">
    <property type="protein sequence ID" value="NYG36666.1"/>
    <property type="molecule type" value="Genomic_DNA"/>
</dbReference>
<dbReference type="AlphaFoldDB" id="A0A852X0M0"/>
<organism evidence="1 2">
    <name type="scientific">Janibacter alkaliphilus</name>
    <dbReference type="NCBI Taxonomy" id="1069963"/>
    <lineage>
        <taxon>Bacteria</taxon>
        <taxon>Bacillati</taxon>
        <taxon>Actinomycetota</taxon>
        <taxon>Actinomycetes</taxon>
        <taxon>Micrococcales</taxon>
        <taxon>Intrasporangiaceae</taxon>
        <taxon>Janibacter</taxon>
    </lineage>
</organism>
<dbReference type="RefSeq" id="WP_179462132.1">
    <property type="nucleotide sequence ID" value="NZ_JACBZX010000001.1"/>
</dbReference>
<dbReference type="Proteomes" id="UP000592181">
    <property type="component" value="Unassembled WGS sequence"/>
</dbReference>
<accession>A0A852X0M0</accession>
<sequence>MNAHLTRATALGINATLAGWGLLTVAQQLGRGRRLTTTLDPTGITIPDWRFFAPTPATHEYRLLVRTQGPDEQLTTWRDLMITQDRRWQHMLWAPHRRMEKSLFDTTAALMATSRSHEGETSWSFVRSSPAYLALLNRVTHRVEHPDRATHVQFLVAQAATHEPELLPTPVLTSDLHALRPRTAGQARR</sequence>
<reference evidence="1 2" key="1">
    <citation type="submission" date="2020-07" db="EMBL/GenBank/DDBJ databases">
        <title>Sequencing the genomes of 1000 actinobacteria strains.</title>
        <authorList>
            <person name="Klenk H.-P."/>
        </authorList>
    </citation>
    <scope>NUCLEOTIDE SEQUENCE [LARGE SCALE GENOMIC DNA]</scope>
    <source>
        <strain evidence="1 2">DSM 24723</strain>
    </source>
</reference>
<evidence type="ECO:0000313" key="2">
    <source>
        <dbReference type="Proteomes" id="UP000592181"/>
    </source>
</evidence>
<keyword evidence="2" id="KW-1185">Reference proteome</keyword>